<dbReference type="STRING" id="329726.AM1_4085"/>
<dbReference type="Pfam" id="PF04389">
    <property type="entry name" value="Peptidase_M28"/>
    <property type="match status" value="1"/>
</dbReference>
<dbReference type="OrthoDB" id="9762302at2"/>
<dbReference type="SUPFAM" id="SSF53187">
    <property type="entry name" value="Zn-dependent exopeptidases"/>
    <property type="match status" value="1"/>
</dbReference>
<dbReference type="PANTHER" id="PTHR12147">
    <property type="entry name" value="METALLOPEPTIDASE M28 FAMILY MEMBER"/>
    <property type="match status" value="1"/>
</dbReference>
<dbReference type="HOGENOM" id="CLU_048743_0_0_3"/>
<dbReference type="PANTHER" id="PTHR12147:SF26">
    <property type="entry name" value="PEPTIDASE M28 DOMAIN-CONTAINING PROTEIN"/>
    <property type="match status" value="1"/>
</dbReference>
<dbReference type="InterPro" id="IPR007484">
    <property type="entry name" value="Peptidase_M28"/>
</dbReference>
<gene>
    <name evidence="3" type="ordered locus">AM1_4085</name>
</gene>
<evidence type="ECO:0000313" key="4">
    <source>
        <dbReference type="Proteomes" id="UP000000268"/>
    </source>
</evidence>
<feature type="domain" description="Peptidase M28" evidence="2">
    <location>
        <begin position="132"/>
        <end position="347"/>
    </location>
</feature>
<dbReference type="Proteomes" id="UP000000268">
    <property type="component" value="Chromosome"/>
</dbReference>
<feature type="compositionally biased region" description="Low complexity" evidence="1">
    <location>
        <begin position="42"/>
        <end position="58"/>
    </location>
</feature>
<dbReference type="Gene3D" id="3.40.630.10">
    <property type="entry name" value="Zn peptidases"/>
    <property type="match status" value="1"/>
</dbReference>
<dbReference type="InterPro" id="IPR045175">
    <property type="entry name" value="M28_fam"/>
</dbReference>
<name>B0CAK0_ACAM1</name>
<dbReference type="GO" id="GO:0008235">
    <property type="term" value="F:metalloexopeptidase activity"/>
    <property type="evidence" value="ECO:0007669"/>
    <property type="project" value="InterPro"/>
</dbReference>
<sequence length="367" mass="39541">MKGVRQWLGFSRGKMFKSRKAWILSAIACLFVVFMSCQSPRPVAQSPPVSPSPEATPAASPPDAPSPTTAPLPVTAEPPPLVNGDRLMADLNALNFERYTTAELKKTRAFMAQTLSASGWTVTEQPFETGVNLVAERPGIAPNAGVLLVGAHYDSVRGSPGSDDNATGVVVALEVARLLGDRKTIRPLRIVLFDQEEAGLVGSYAYAQRPENLKNLDGVVILEMLGYSCSTPGCQQVPGEFKVKLPSDKGDFLAIAGDTEHLPLLNAFSEHHQPNLPALVPVSIPFKGLLTPVILRSDHTPFWFEGIGAVMLTDTAHLRNPHYHRRTDTPDTVDAAFLTGNAQTAVNAITALLDRPQSFLTTETDKS</sequence>
<reference evidence="3 4" key="1">
    <citation type="journal article" date="2008" name="Proc. Natl. Acad. Sci. U.S.A.">
        <title>Niche adaptation and genome expansion in the chlorophyll d-producing cyanobacterium Acaryochloris marina.</title>
        <authorList>
            <person name="Swingley W.D."/>
            <person name="Chen M."/>
            <person name="Cheung P.C."/>
            <person name="Conrad A.L."/>
            <person name="Dejesa L.C."/>
            <person name="Hao J."/>
            <person name="Honchak B.M."/>
            <person name="Karbach L.E."/>
            <person name="Kurdoglu A."/>
            <person name="Lahiri S."/>
            <person name="Mastrian S.D."/>
            <person name="Miyashita H."/>
            <person name="Page L."/>
            <person name="Ramakrishna P."/>
            <person name="Satoh S."/>
            <person name="Sattley W.M."/>
            <person name="Shimada Y."/>
            <person name="Taylor H.L."/>
            <person name="Tomo T."/>
            <person name="Tsuchiya T."/>
            <person name="Wang Z.T."/>
            <person name="Raymond J."/>
            <person name="Mimuro M."/>
            <person name="Blankenship R.E."/>
            <person name="Touchman J.W."/>
        </authorList>
    </citation>
    <scope>NUCLEOTIDE SEQUENCE [LARGE SCALE GENOMIC DNA]</scope>
    <source>
        <strain evidence="4">MBIC 11017</strain>
    </source>
</reference>
<keyword evidence="4" id="KW-1185">Reference proteome</keyword>
<evidence type="ECO:0000256" key="1">
    <source>
        <dbReference type="SAM" id="MobiDB-lite"/>
    </source>
</evidence>
<dbReference type="GO" id="GO:0006508">
    <property type="term" value="P:proteolysis"/>
    <property type="evidence" value="ECO:0007669"/>
    <property type="project" value="InterPro"/>
</dbReference>
<dbReference type="KEGG" id="amr:AM1_4085"/>
<dbReference type="AlphaFoldDB" id="B0CAK0"/>
<feature type="compositionally biased region" description="Pro residues" evidence="1">
    <location>
        <begin position="59"/>
        <end position="81"/>
    </location>
</feature>
<protein>
    <submittedName>
        <fullName evidence="3">Peptidase, M28 family</fullName>
    </submittedName>
</protein>
<organism evidence="3 4">
    <name type="scientific">Acaryochloris marina (strain MBIC 11017)</name>
    <dbReference type="NCBI Taxonomy" id="329726"/>
    <lineage>
        <taxon>Bacteria</taxon>
        <taxon>Bacillati</taxon>
        <taxon>Cyanobacteriota</taxon>
        <taxon>Cyanophyceae</taxon>
        <taxon>Acaryochloridales</taxon>
        <taxon>Acaryochloridaceae</taxon>
        <taxon>Acaryochloris</taxon>
    </lineage>
</organism>
<accession>B0CAK0</accession>
<evidence type="ECO:0000313" key="3">
    <source>
        <dbReference type="EMBL" id="ABW29066.1"/>
    </source>
</evidence>
<dbReference type="EMBL" id="CP000828">
    <property type="protein sequence ID" value="ABW29066.1"/>
    <property type="molecule type" value="Genomic_DNA"/>
</dbReference>
<proteinExistence type="predicted"/>
<feature type="region of interest" description="Disordered" evidence="1">
    <location>
        <begin position="42"/>
        <end position="81"/>
    </location>
</feature>
<dbReference type="eggNOG" id="COG2234">
    <property type="taxonomic scope" value="Bacteria"/>
</dbReference>
<evidence type="ECO:0000259" key="2">
    <source>
        <dbReference type="Pfam" id="PF04389"/>
    </source>
</evidence>